<dbReference type="EMBL" id="JN885991">
    <property type="protein sequence ID" value="AEX61749.1"/>
    <property type="molecule type" value="Genomic_DNA"/>
</dbReference>
<feature type="compositionally biased region" description="Polar residues" evidence="1">
    <location>
        <begin position="1"/>
        <end position="16"/>
    </location>
</feature>
<protein>
    <submittedName>
        <fullName evidence="2">Uncharacterized protein</fullName>
    </submittedName>
</protein>
<organism evidence="2">
    <name type="scientific">Megavirus courdo7</name>
    <dbReference type="NCBI Taxonomy" id="1128135"/>
    <lineage>
        <taxon>Viruses</taxon>
        <taxon>Varidnaviria</taxon>
        <taxon>Bamfordvirae</taxon>
        <taxon>Nucleocytoviricota</taxon>
        <taxon>Megaviricetes</taxon>
        <taxon>Imitervirales</taxon>
        <taxon>Mimiviridae</taxon>
        <taxon>Megamimivirinae</taxon>
        <taxon>Megavirus</taxon>
    </lineage>
</organism>
<name>H2EBH6_9VIRU</name>
<feature type="region of interest" description="Disordered" evidence="1">
    <location>
        <begin position="1"/>
        <end position="38"/>
    </location>
</feature>
<evidence type="ECO:0000313" key="2">
    <source>
        <dbReference type="EMBL" id="AEX61749.1"/>
    </source>
</evidence>
<sequence>MSKNNKSLLHSKTSDLNDSEEFDLAPNYTKSKKNNKKN</sequence>
<reference evidence="2" key="1">
    <citation type="submission" date="2011-10" db="EMBL/GenBank/DDBJ databases">
        <title>Provirophages and transpovirons: unique mobilome of giant viruses.</title>
        <authorList>
            <person name="Desnues C."/>
            <person name="LaScola B."/>
            <person name="Yutin N."/>
            <person name="Fournous G."/>
            <person name="Koonin E."/>
            <person name="Raoult D."/>
        </authorList>
    </citation>
    <scope>NUCLEOTIDE SEQUENCE</scope>
    <source>
        <strain evidence="2">Mv13-c7</strain>
    </source>
</reference>
<proteinExistence type="predicted"/>
<accession>H2EBH6</accession>
<gene>
    <name evidence="2" type="ORF">c7_L686</name>
</gene>
<evidence type="ECO:0000256" key="1">
    <source>
        <dbReference type="SAM" id="MobiDB-lite"/>
    </source>
</evidence>